<protein>
    <recommendedName>
        <fullName evidence="4">DUF3054 domain-containing protein</fullName>
    </recommendedName>
</protein>
<keyword evidence="3" id="KW-1185">Reference proteome</keyword>
<feature type="transmembrane region" description="Helical" evidence="1">
    <location>
        <begin position="86"/>
        <end position="104"/>
    </location>
</feature>
<feature type="transmembrane region" description="Helical" evidence="1">
    <location>
        <begin position="44"/>
        <end position="65"/>
    </location>
</feature>
<proteinExistence type="predicted"/>
<gene>
    <name evidence="2" type="ORF">GCM10007298_07690</name>
</gene>
<evidence type="ECO:0008006" key="4">
    <source>
        <dbReference type="Google" id="ProtNLM"/>
    </source>
</evidence>
<dbReference type="InterPro" id="IPR021414">
    <property type="entry name" value="DUF3054"/>
</dbReference>
<feature type="transmembrane region" description="Helical" evidence="1">
    <location>
        <begin position="110"/>
        <end position="134"/>
    </location>
</feature>
<organism evidence="2 3">
    <name type="scientific">Williamsia phyllosphaerae</name>
    <dbReference type="NCBI Taxonomy" id="885042"/>
    <lineage>
        <taxon>Bacteria</taxon>
        <taxon>Bacillati</taxon>
        <taxon>Actinomycetota</taxon>
        <taxon>Actinomycetes</taxon>
        <taxon>Mycobacteriales</taxon>
        <taxon>Nocardiaceae</taxon>
        <taxon>Williamsia</taxon>
    </lineage>
</organism>
<dbReference type="EMBL" id="BMCS01000001">
    <property type="protein sequence ID" value="GGF14150.1"/>
    <property type="molecule type" value="Genomic_DNA"/>
</dbReference>
<evidence type="ECO:0000313" key="3">
    <source>
        <dbReference type="Proteomes" id="UP000632454"/>
    </source>
</evidence>
<dbReference type="RefSeq" id="WP_188487032.1">
    <property type="nucleotide sequence ID" value="NZ_BMCS01000001.1"/>
</dbReference>
<evidence type="ECO:0000256" key="1">
    <source>
        <dbReference type="SAM" id="Phobius"/>
    </source>
</evidence>
<keyword evidence="1" id="KW-0812">Transmembrane</keyword>
<accession>A0ABQ1UBI9</accession>
<dbReference type="Pfam" id="PF11255">
    <property type="entry name" value="DUF3054"/>
    <property type="match status" value="1"/>
</dbReference>
<keyword evidence="1" id="KW-1133">Transmembrane helix</keyword>
<feature type="transmembrane region" description="Helical" evidence="1">
    <location>
        <begin position="21"/>
        <end position="38"/>
    </location>
</feature>
<keyword evidence="1" id="KW-0472">Membrane</keyword>
<evidence type="ECO:0000313" key="2">
    <source>
        <dbReference type="EMBL" id="GGF14150.1"/>
    </source>
</evidence>
<reference evidence="3" key="1">
    <citation type="journal article" date="2019" name="Int. J. Syst. Evol. Microbiol.">
        <title>The Global Catalogue of Microorganisms (GCM) 10K type strain sequencing project: providing services to taxonomists for standard genome sequencing and annotation.</title>
        <authorList>
            <consortium name="The Broad Institute Genomics Platform"/>
            <consortium name="The Broad Institute Genome Sequencing Center for Infectious Disease"/>
            <person name="Wu L."/>
            <person name="Ma J."/>
        </authorList>
    </citation>
    <scope>NUCLEOTIDE SEQUENCE [LARGE SCALE GENOMIC DNA]</scope>
    <source>
        <strain evidence="3">CCM 7855</strain>
    </source>
</reference>
<dbReference type="Proteomes" id="UP000632454">
    <property type="component" value="Unassembled WGS sequence"/>
</dbReference>
<name>A0ABQ1UBI9_9NOCA</name>
<comment type="caution">
    <text evidence="2">The sequence shown here is derived from an EMBL/GenBank/DDBJ whole genome shotgun (WGS) entry which is preliminary data.</text>
</comment>
<sequence length="145" mass="15871">MNRPSATPRRRRLRPAVEAGAFDLIAILVFVVIGRFNHDDGLSVGGIFSTFWPFAVGAALGWAIGYLVSHLRSGDLAEPDFRPSRLLPEGVVIWLSTLIIGMVMRDQFGQGIAVSFVIVATIVLGLFLIGWRLVRKSVARRRAAA</sequence>